<dbReference type="RefSeq" id="WP_011175983.1">
    <property type="nucleotide sequence ID" value="NC_005861.2"/>
</dbReference>
<proteinExistence type="predicted"/>
<gene>
    <name evidence="1" type="ORF">PC_RS06900</name>
</gene>
<dbReference type="eggNOG" id="ENOG502Z7SA">
    <property type="taxonomic scope" value="Bacteria"/>
</dbReference>
<dbReference type="STRING" id="264201.pc1434"/>
<reference evidence="1 2" key="1">
    <citation type="journal article" date="2004" name="Science">
        <title>Illuminating the evolutionary history of chlamydiae.</title>
        <authorList>
            <person name="Horn M."/>
            <person name="Collingro A."/>
            <person name="Schmitz-Esser S."/>
            <person name="Beier C.L."/>
            <person name="Purkhold U."/>
            <person name="Fartmann B."/>
            <person name="Brandt P."/>
            <person name="Nyakatura G.J."/>
            <person name="Droege M."/>
            <person name="Frishman D."/>
            <person name="Rattei T."/>
            <person name="Mewes H."/>
            <person name="Wagner M."/>
        </authorList>
    </citation>
    <scope>NUCLEOTIDE SEQUENCE [LARGE SCALE GENOMIC DNA]</scope>
    <source>
        <strain evidence="1 2">UWE25</strain>
    </source>
</reference>
<dbReference type="OrthoDB" id="20375at2"/>
<protein>
    <recommendedName>
        <fullName evidence="3">Conjugal transfer protein</fullName>
    </recommendedName>
</protein>
<evidence type="ECO:0008006" key="3">
    <source>
        <dbReference type="Google" id="ProtNLM"/>
    </source>
</evidence>
<keyword evidence="2" id="KW-1185">Reference proteome</keyword>
<evidence type="ECO:0000313" key="2">
    <source>
        <dbReference type="Proteomes" id="UP000000529"/>
    </source>
</evidence>
<dbReference type="EMBL" id="BX908798">
    <property type="protein sequence ID" value="CAF24158.1"/>
    <property type="molecule type" value="Genomic_DNA"/>
</dbReference>
<dbReference type="Proteomes" id="UP000000529">
    <property type="component" value="Chromosome"/>
</dbReference>
<dbReference type="AlphaFoldDB" id="Q6MB91"/>
<dbReference type="TCDB" id="3.A.7.16.1">
    <property type="family name" value="the type iv (conjugal dna-protein transfer or virb) secretory pathway (ivsp) family"/>
</dbReference>
<organism evidence="1 2">
    <name type="scientific">Protochlamydia amoebophila (strain UWE25)</name>
    <dbReference type="NCBI Taxonomy" id="264201"/>
    <lineage>
        <taxon>Bacteria</taxon>
        <taxon>Pseudomonadati</taxon>
        <taxon>Chlamydiota</taxon>
        <taxon>Chlamydiia</taxon>
        <taxon>Parachlamydiales</taxon>
        <taxon>Parachlamydiaceae</taxon>
        <taxon>Candidatus Protochlamydia</taxon>
    </lineage>
</organism>
<dbReference type="Pfam" id="PF06834">
    <property type="entry name" value="TraU"/>
    <property type="match status" value="1"/>
</dbReference>
<sequence>MNPFTDVCWECVFPLTVSGVSVTPGHPDLSKSNKRICTCAGVPPRVGIPLTFWEPLNLVDVTRHAYRLVGLGGVSVGSDSIKNRGTVSVLGDGPAQTSVYHVHWYHFPLLSLLNLLTDFICVEQGDVDLPYLSELDPLWNDDTLALIVNPEAALFNSPLAQVSCIADCSMASLNHPIDELFWCAGCEGSLYPLTGVVAHHLSPIQASYLLVQRLIAKLHRMFLLKGYDKGEFCEAQMMPILKKTLYKTHLIYPIPQTSGLCHALGKSDLLWGIGKSFPIQGEDFVYLIWSKKHCCLDSTKAAAMKPIGGLW</sequence>
<dbReference type="KEGG" id="pcu:PC_RS06900"/>
<accession>Q6MB91</accession>
<dbReference type="HOGENOM" id="CLU_058410_0_0_0"/>
<name>Q6MB91_PARUW</name>
<evidence type="ECO:0000313" key="1">
    <source>
        <dbReference type="EMBL" id="CAF24158.1"/>
    </source>
</evidence>
<dbReference type="InterPro" id="IPR009649">
    <property type="entry name" value="TraU"/>
</dbReference>